<reference evidence="9" key="1">
    <citation type="submission" date="2022-11" db="EMBL/GenBank/DDBJ databases">
        <title>Genomic comparisons reveal selection pressure and functional variation between nutritional endosymbionts of cave-adapted and epigean Hawaiian planthoppers.</title>
        <authorList>
            <person name="Gossett J.M."/>
            <person name="Porter M.L."/>
            <person name="Vasquez Y."/>
            <person name="Bennett G.M."/>
            <person name="Chong R.A."/>
        </authorList>
    </citation>
    <scope>NUCLEOTIDE SEQUENCE</scope>
    <source>
        <strain evidence="9">OPOL2</strain>
    </source>
</reference>
<keyword evidence="6 9" id="KW-0378">Hydrolase</keyword>
<sequence length="96" mass="11759">MKFIKKIIEKIKNRRLKKKKFSYISLIIKDKNYIKKKVMEEAYEFCNESKKNFSKKKFVNEFCDLLFHSLLLFDTHKVSFSLVKKEMNNRFKKKPV</sequence>
<organism evidence="9 10">
    <name type="scientific">Candidatus Vidania fulgoroideorum</name>
    <dbReference type="NCBI Taxonomy" id="881286"/>
    <lineage>
        <taxon>Bacteria</taxon>
        <taxon>Pseudomonadati</taxon>
        <taxon>Pseudomonadota</taxon>
        <taxon>Betaproteobacteria</taxon>
        <taxon>Candidatus Vidania</taxon>
    </lineage>
</organism>
<accession>A0AAX3NAJ5</accession>
<evidence type="ECO:0000256" key="5">
    <source>
        <dbReference type="ARBA" id="ARBA00022741"/>
    </source>
</evidence>
<dbReference type="Pfam" id="PF01503">
    <property type="entry name" value="PRA-PH"/>
    <property type="match status" value="1"/>
</dbReference>
<dbReference type="Gene3D" id="1.10.287.1080">
    <property type="entry name" value="MazG-like"/>
    <property type="match status" value="1"/>
</dbReference>
<dbReference type="NCBIfam" id="TIGR03188">
    <property type="entry name" value="histidine_hisI"/>
    <property type="match status" value="1"/>
</dbReference>
<dbReference type="SUPFAM" id="SSF101386">
    <property type="entry name" value="all-alpha NTP pyrophosphatases"/>
    <property type="match status" value="1"/>
</dbReference>
<dbReference type="GO" id="GO:0004636">
    <property type="term" value="F:phosphoribosyl-ATP diphosphatase activity"/>
    <property type="evidence" value="ECO:0007669"/>
    <property type="project" value="UniProtKB-EC"/>
</dbReference>
<dbReference type="InterPro" id="IPR008179">
    <property type="entry name" value="HisE"/>
</dbReference>
<evidence type="ECO:0000256" key="3">
    <source>
        <dbReference type="ARBA" id="ARBA00012414"/>
    </source>
</evidence>
<dbReference type="EMBL" id="CP110500">
    <property type="protein sequence ID" value="WDI79292.1"/>
    <property type="molecule type" value="Genomic_DNA"/>
</dbReference>
<dbReference type="EC" id="3.6.1.31" evidence="3"/>
<evidence type="ECO:0000313" key="9">
    <source>
        <dbReference type="EMBL" id="WDI79292.1"/>
    </source>
</evidence>
<evidence type="ECO:0000256" key="1">
    <source>
        <dbReference type="ARBA" id="ARBA00001460"/>
    </source>
</evidence>
<comment type="catalytic activity">
    <reaction evidence="1">
        <text>1-(5-phospho-beta-D-ribosyl)-ATP + H2O = 1-(5-phospho-beta-D-ribosyl)-5'-AMP + diphosphate + H(+)</text>
        <dbReference type="Rhea" id="RHEA:22828"/>
        <dbReference type="ChEBI" id="CHEBI:15377"/>
        <dbReference type="ChEBI" id="CHEBI:15378"/>
        <dbReference type="ChEBI" id="CHEBI:33019"/>
        <dbReference type="ChEBI" id="CHEBI:59457"/>
        <dbReference type="ChEBI" id="CHEBI:73183"/>
        <dbReference type="EC" id="3.6.1.31"/>
    </reaction>
</comment>
<evidence type="ECO:0000313" key="10">
    <source>
        <dbReference type="Proteomes" id="UP001222373"/>
    </source>
</evidence>
<dbReference type="InterPro" id="IPR021130">
    <property type="entry name" value="PRib-ATP_PPHydrolase-like"/>
</dbReference>
<protein>
    <recommendedName>
        <fullName evidence="3">phosphoribosyl-ATP diphosphatase</fullName>
        <ecNumber evidence="3">3.6.1.31</ecNumber>
    </recommendedName>
</protein>
<keyword evidence="4" id="KW-0028">Amino-acid biosynthesis</keyword>
<evidence type="ECO:0000256" key="7">
    <source>
        <dbReference type="ARBA" id="ARBA00022840"/>
    </source>
</evidence>
<evidence type="ECO:0000256" key="8">
    <source>
        <dbReference type="ARBA" id="ARBA00023102"/>
    </source>
</evidence>
<dbReference type="CDD" id="cd11534">
    <property type="entry name" value="NTP-PPase_HisIE_like"/>
    <property type="match status" value="1"/>
</dbReference>
<comment type="pathway">
    <text evidence="2">Amino-acid biosynthesis; L-histidine biosynthesis; L-histidine from 5-phospho-alpha-D-ribose 1-diphosphate: step 2/9.</text>
</comment>
<name>A0AAX3NAJ5_9PROT</name>
<dbReference type="AlphaFoldDB" id="A0AAX3NAJ5"/>
<gene>
    <name evidence="9" type="primary">hisE</name>
    <name evidence="9" type="ORF">ONB67_00255</name>
</gene>
<keyword evidence="7" id="KW-0067">ATP-binding</keyword>
<keyword evidence="5" id="KW-0547">Nucleotide-binding</keyword>
<dbReference type="Proteomes" id="UP001222373">
    <property type="component" value="Chromosome"/>
</dbReference>
<evidence type="ECO:0000256" key="4">
    <source>
        <dbReference type="ARBA" id="ARBA00022605"/>
    </source>
</evidence>
<dbReference type="GO" id="GO:0000105">
    <property type="term" value="P:L-histidine biosynthetic process"/>
    <property type="evidence" value="ECO:0007669"/>
    <property type="project" value="UniProtKB-KW"/>
</dbReference>
<evidence type="ECO:0000256" key="2">
    <source>
        <dbReference type="ARBA" id="ARBA00005204"/>
    </source>
</evidence>
<evidence type="ECO:0000256" key="6">
    <source>
        <dbReference type="ARBA" id="ARBA00022801"/>
    </source>
</evidence>
<dbReference type="GO" id="GO:0005524">
    <property type="term" value="F:ATP binding"/>
    <property type="evidence" value="ECO:0007669"/>
    <property type="project" value="UniProtKB-KW"/>
</dbReference>
<proteinExistence type="predicted"/>
<keyword evidence="8" id="KW-0368">Histidine biosynthesis</keyword>
<dbReference type="PANTHER" id="PTHR42945">
    <property type="entry name" value="HISTIDINE BIOSYNTHESIS BIFUNCTIONAL PROTEIN"/>
    <property type="match status" value="1"/>
</dbReference>
<dbReference type="PANTHER" id="PTHR42945:SF1">
    <property type="entry name" value="HISTIDINE BIOSYNTHESIS BIFUNCTIONAL PROTEIN HIS7"/>
    <property type="match status" value="1"/>
</dbReference>